<evidence type="ECO:0000256" key="3">
    <source>
        <dbReference type="ARBA" id="ARBA00022679"/>
    </source>
</evidence>
<dbReference type="FunFam" id="3.40.1190.20:FF:000003">
    <property type="entry name" value="Phosphomethylpyrimidine kinase ThiD"/>
    <property type="match status" value="1"/>
</dbReference>
<dbReference type="UniPathway" id="UPA00060">
    <property type="reaction ID" value="UER00138"/>
</dbReference>
<dbReference type="InterPro" id="IPR013749">
    <property type="entry name" value="PM/HMP-P_kinase-1"/>
</dbReference>
<dbReference type="InterPro" id="IPR004399">
    <property type="entry name" value="HMP/HMP-P_kinase_dom"/>
</dbReference>
<accession>A0A482IM26</accession>
<dbReference type="RefSeq" id="WP_024569278.1">
    <property type="nucleotide sequence ID" value="NZ_CP037900.1"/>
</dbReference>
<evidence type="ECO:0000313" key="9">
    <source>
        <dbReference type="Proteomes" id="UP000253772"/>
    </source>
</evidence>
<dbReference type="GO" id="GO:0009228">
    <property type="term" value="P:thiamine biosynthetic process"/>
    <property type="evidence" value="ECO:0007669"/>
    <property type="project" value="InterPro"/>
</dbReference>
<proteinExistence type="predicted"/>
<dbReference type="GO" id="GO:0008902">
    <property type="term" value="F:hydroxymethylpyrimidine kinase activity"/>
    <property type="evidence" value="ECO:0007669"/>
    <property type="project" value="UniProtKB-EC"/>
</dbReference>
<feature type="domain" description="Pyridoxamine kinase/Phosphomethylpyrimidine kinase" evidence="7">
    <location>
        <begin position="15"/>
        <end position="267"/>
    </location>
</feature>
<keyword evidence="4" id="KW-0547">Nucleotide-binding</keyword>
<dbReference type="Pfam" id="PF08543">
    <property type="entry name" value="Phos_pyr_kin"/>
    <property type="match status" value="1"/>
</dbReference>
<dbReference type="PANTHER" id="PTHR20858">
    <property type="entry name" value="PHOSPHOMETHYLPYRIMIDINE KINASE"/>
    <property type="match status" value="1"/>
</dbReference>
<dbReference type="GO" id="GO:0005829">
    <property type="term" value="C:cytosol"/>
    <property type="evidence" value="ECO:0007669"/>
    <property type="project" value="TreeGrafter"/>
</dbReference>
<dbReference type="CDD" id="cd01169">
    <property type="entry name" value="HMPP_kinase"/>
    <property type="match status" value="1"/>
</dbReference>
<evidence type="ECO:0000256" key="1">
    <source>
        <dbReference type="ARBA" id="ARBA00004948"/>
    </source>
</evidence>
<keyword evidence="6" id="KW-0067">ATP-binding</keyword>
<dbReference type="AlphaFoldDB" id="A0A482IM26"/>
<dbReference type="EC" id="2.7.1.49" evidence="2"/>
<dbReference type="PANTHER" id="PTHR20858:SF17">
    <property type="entry name" value="HYDROXYMETHYLPYRIMIDINE_PHOSPHOMETHYLPYRIMIDINE KINASE THI20-RELATED"/>
    <property type="match status" value="1"/>
</dbReference>
<organism evidence="8 9">
    <name type="scientific">Cupriavidus metallidurans</name>
    <dbReference type="NCBI Taxonomy" id="119219"/>
    <lineage>
        <taxon>Bacteria</taxon>
        <taxon>Pseudomonadati</taxon>
        <taxon>Pseudomonadota</taxon>
        <taxon>Betaproteobacteria</taxon>
        <taxon>Burkholderiales</taxon>
        <taxon>Burkholderiaceae</taxon>
        <taxon>Cupriavidus</taxon>
    </lineage>
</organism>
<dbReference type="NCBIfam" id="TIGR00097">
    <property type="entry name" value="HMP-P_kinase"/>
    <property type="match status" value="1"/>
</dbReference>
<dbReference type="OrthoDB" id="9810880at2"/>
<comment type="pathway">
    <text evidence="1">Cofactor biosynthesis; thiamine diphosphate biosynthesis.</text>
</comment>
<dbReference type="InterPro" id="IPR029056">
    <property type="entry name" value="Ribokinase-like"/>
</dbReference>
<dbReference type="Gene3D" id="3.40.1190.20">
    <property type="match status" value="1"/>
</dbReference>
<evidence type="ECO:0000256" key="5">
    <source>
        <dbReference type="ARBA" id="ARBA00022777"/>
    </source>
</evidence>
<evidence type="ECO:0000256" key="6">
    <source>
        <dbReference type="ARBA" id="ARBA00022840"/>
    </source>
</evidence>
<dbReference type="EMBL" id="CP037900">
    <property type="protein sequence ID" value="QBP08389.1"/>
    <property type="molecule type" value="Genomic_DNA"/>
</dbReference>
<sequence length="276" mass="27803">MLPTPPRTLTIAGSDSGGGAGIQADLKTFAALGCFGMSAITAITAQNTLGVTGVHAIPAEMVAAQIDAVASDIGVDAAKTGMLGTAAIVEAVAGAVDRHGIRKLVVDPVMISTSGATLSDDATSQAMVKLLFPRAMLVTPNLPEASYLLGRRITRRAEMEAAAADLLALGCKAVLLKGGHLEDDGPGSLGLDDLLMLADGTVRVYTHPRVDTPNLHGTGCTLAAAIAAQLARDDALPDAVAAALDFVAQAISSGARLRLGGGNGPLNHSFAPRALG</sequence>
<dbReference type="SUPFAM" id="SSF53613">
    <property type="entry name" value="Ribokinase-like"/>
    <property type="match status" value="1"/>
</dbReference>
<dbReference type="Proteomes" id="UP000253772">
    <property type="component" value="Chromosome c1"/>
</dbReference>
<evidence type="ECO:0000259" key="7">
    <source>
        <dbReference type="Pfam" id="PF08543"/>
    </source>
</evidence>
<dbReference type="GO" id="GO:0008972">
    <property type="term" value="F:phosphomethylpyrimidine kinase activity"/>
    <property type="evidence" value="ECO:0007669"/>
    <property type="project" value="InterPro"/>
</dbReference>
<keyword evidence="3 8" id="KW-0808">Transferase</keyword>
<name>A0A482IM26_9BURK</name>
<protein>
    <recommendedName>
        <fullName evidence="2">hydroxymethylpyrimidine kinase</fullName>
        <ecNumber evidence="2">2.7.1.49</ecNumber>
    </recommendedName>
</protein>
<dbReference type="GO" id="GO:0005524">
    <property type="term" value="F:ATP binding"/>
    <property type="evidence" value="ECO:0007669"/>
    <property type="project" value="UniProtKB-KW"/>
</dbReference>
<evidence type="ECO:0000313" key="8">
    <source>
        <dbReference type="EMBL" id="QBP08389.1"/>
    </source>
</evidence>
<reference evidence="8 9" key="1">
    <citation type="submission" date="2019-03" db="EMBL/GenBank/DDBJ databases">
        <title>Comparative insights into the high quality Complete genome sequence of highly metal resistant Cupriavidus metallidurans strain BS1 isolated from a gold-copper mine.</title>
        <authorList>
            <person name="Mazhar H.S."/>
            <person name="Rensing C."/>
        </authorList>
    </citation>
    <scope>NUCLEOTIDE SEQUENCE [LARGE SCALE GENOMIC DNA]</scope>
    <source>
        <strain evidence="8 9">BS1</strain>
    </source>
</reference>
<keyword evidence="5 8" id="KW-0418">Kinase</keyword>
<evidence type="ECO:0000256" key="4">
    <source>
        <dbReference type="ARBA" id="ARBA00022741"/>
    </source>
</evidence>
<evidence type="ECO:0000256" key="2">
    <source>
        <dbReference type="ARBA" id="ARBA00012135"/>
    </source>
</evidence>
<dbReference type="GO" id="GO:0009229">
    <property type="term" value="P:thiamine diphosphate biosynthetic process"/>
    <property type="evidence" value="ECO:0007669"/>
    <property type="project" value="UniProtKB-UniPathway"/>
</dbReference>
<gene>
    <name evidence="8" type="primary">thiD</name>
    <name evidence="8" type="ORF">DDF84_000855</name>
</gene>